<keyword evidence="1" id="KW-1133">Transmembrane helix</keyword>
<protein>
    <recommendedName>
        <fullName evidence="3">F5/8 type C domain-containing protein</fullName>
    </recommendedName>
</protein>
<feature type="transmembrane region" description="Helical" evidence="1">
    <location>
        <begin position="12"/>
        <end position="32"/>
    </location>
</feature>
<proteinExistence type="predicted"/>
<evidence type="ECO:0000313" key="2">
    <source>
        <dbReference type="EMBL" id="CDS13791.1"/>
    </source>
</evidence>
<dbReference type="AlphaFoldDB" id="A0A077X1Q5"/>
<gene>
    <name evidence="2" type="ORF">LRAMOSA05965</name>
</gene>
<sequence>MRLSSPNLSHYRLTLLLIGWFVISLGLLYSLLRDSSFKTVLEPTPYRLDLPSWPSTSSGGAVVERLAFDNDWKPVTAVIYQVSTNQSDIIERVHELLEYPFVQQVLIHRADKTAYKLTVQQLDLDPLQQERIEILEPGTSSEPFGSFARFMTCAMASFDICYFQDDTWSHHAMDSLYTNMVRFPNLIHAISPPSLYLDQLHWRFSNPEISMHAGFVDMQYGAFVPRWKCQTFLTQLGKSGFSKDQIRLADTLFSLWTNQYPWILANPIYGHQALNSTTSPYVSMSKAVRRLQHVLEADTSEAPKDYFERIEEVPRLDERDVRAACDNDRCLFTTNMEPIPAPAELIYNRHDITSMQHWEETYNELGDLNHLFDQHPYHFAVDKDHSTCWDTFYYPKTNDYFGLIFIGGDQQLEQFTMYINNQVEHPEKQFKISVTSDGIEWIDCDTTDPSLWQVSTANPSQQVQVRLKCAQDDKEEPLVPPVVRSLRVTFLENMEESFTVCGMDVVDTL</sequence>
<reference evidence="2" key="1">
    <citation type="journal article" date="2014" name="Genome Announc.">
        <title>De novo whole-genome sequence and genome annotation of Lichtheimia ramosa.</title>
        <authorList>
            <person name="Linde J."/>
            <person name="Schwartze V."/>
            <person name="Binder U."/>
            <person name="Lass-Florl C."/>
            <person name="Voigt K."/>
            <person name="Horn F."/>
        </authorList>
    </citation>
    <scope>NUCLEOTIDE SEQUENCE</scope>
    <source>
        <strain evidence="2">JMRC FSU:6197</strain>
    </source>
</reference>
<accession>A0A077X1Q5</accession>
<organism evidence="2">
    <name type="scientific">Lichtheimia ramosa</name>
    <dbReference type="NCBI Taxonomy" id="688394"/>
    <lineage>
        <taxon>Eukaryota</taxon>
        <taxon>Fungi</taxon>
        <taxon>Fungi incertae sedis</taxon>
        <taxon>Mucoromycota</taxon>
        <taxon>Mucoromycotina</taxon>
        <taxon>Mucoromycetes</taxon>
        <taxon>Mucorales</taxon>
        <taxon>Lichtheimiaceae</taxon>
        <taxon>Lichtheimia</taxon>
    </lineage>
</organism>
<evidence type="ECO:0000256" key="1">
    <source>
        <dbReference type="SAM" id="Phobius"/>
    </source>
</evidence>
<keyword evidence="1" id="KW-0472">Membrane</keyword>
<dbReference type="OrthoDB" id="1684102at2759"/>
<dbReference type="Gene3D" id="2.60.120.260">
    <property type="entry name" value="Galactose-binding domain-like"/>
    <property type="match status" value="1"/>
</dbReference>
<name>A0A077X1Q5_9FUNG</name>
<evidence type="ECO:0008006" key="3">
    <source>
        <dbReference type="Google" id="ProtNLM"/>
    </source>
</evidence>
<keyword evidence="1" id="KW-0812">Transmembrane</keyword>
<dbReference type="EMBL" id="LK023385">
    <property type="protein sequence ID" value="CDS13791.1"/>
    <property type="molecule type" value="Genomic_DNA"/>
</dbReference>